<sequence>MVNSKASVRKHNKKLNRNLQGLLKKEDFLSFESDEQHFGIKQITEKKVHDKTRKLSPEDVEKKLGISPPKGLRRKTNHPNTGQVSVQPGLKTRRRPELRSFPELPEFDMSVLKQQPGK</sequence>
<keyword evidence="3" id="KW-1185">Reference proteome</keyword>
<proteinExistence type="predicted"/>
<evidence type="ECO:0000313" key="3">
    <source>
        <dbReference type="Proteomes" id="UP000028045"/>
    </source>
</evidence>
<dbReference type="AlphaFoldDB" id="A0A084BCK7"/>
<feature type="compositionally biased region" description="Basic and acidic residues" evidence="1">
    <location>
        <begin position="46"/>
        <end position="64"/>
    </location>
</feature>
<evidence type="ECO:0000256" key="1">
    <source>
        <dbReference type="SAM" id="MobiDB-lite"/>
    </source>
</evidence>
<organism evidence="2 3">
    <name type="scientific">Stachybotrys chartarum (strain CBS 109288 / IBT 7711)</name>
    <name type="common">Toxic black mold</name>
    <name type="synonym">Stilbospora chartarum</name>
    <dbReference type="NCBI Taxonomy" id="1280523"/>
    <lineage>
        <taxon>Eukaryota</taxon>
        <taxon>Fungi</taxon>
        <taxon>Dikarya</taxon>
        <taxon>Ascomycota</taxon>
        <taxon>Pezizomycotina</taxon>
        <taxon>Sordariomycetes</taxon>
        <taxon>Hypocreomycetidae</taxon>
        <taxon>Hypocreales</taxon>
        <taxon>Stachybotryaceae</taxon>
        <taxon>Stachybotrys</taxon>
    </lineage>
</organism>
<feature type="region of interest" description="Disordered" evidence="1">
    <location>
        <begin position="46"/>
        <end position="118"/>
    </location>
</feature>
<name>A0A084BCK7_STACB</name>
<evidence type="ECO:0000313" key="2">
    <source>
        <dbReference type="EMBL" id="KEY75286.1"/>
    </source>
</evidence>
<reference evidence="2 3" key="1">
    <citation type="journal article" date="2014" name="BMC Genomics">
        <title>Comparative genome sequencing reveals chemotype-specific gene clusters in the toxigenic black mold Stachybotrys.</title>
        <authorList>
            <person name="Semeiks J."/>
            <person name="Borek D."/>
            <person name="Otwinowski Z."/>
            <person name="Grishin N.V."/>
        </authorList>
    </citation>
    <scope>NUCLEOTIDE SEQUENCE [LARGE SCALE GENOMIC DNA]</scope>
    <source>
        <strain evidence="3">CBS 109288 / IBT 7711</strain>
    </source>
</reference>
<dbReference type="Proteomes" id="UP000028045">
    <property type="component" value="Unassembled WGS sequence"/>
</dbReference>
<gene>
    <name evidence="2" type="ORF">S7711_11292</name>
</gene>
<accession>A0A084BCK7</accession>
<dbReference type="HOGENOM" id="CLU_2074662_0_0_1"/>
<dbReference type="EMBL" id="KL647379">
    <property type="protein sequence ID" value="KEY75286.1"/>
    <property type="molecule type" value="Genomic_DNA"/>
</dbReference>
<protein>
    <submittedName>
        <fullName evidence="2">Uncharacterized protein</fullName>
    </submittedName>
</protein>